<dbReference type="PANTHER" id="PTHR45947:SF3">
    <property type="entry name" value="SULFOQUINOVOSYL TRANSFERASE SQD2"/>
    <property type="match status" value="1"/>
</dbReference>
<evidence type="ECO:0000259" key="4">
    <source>
        <dbReference type="Pfam" id="PF13579"/>
    </source>
</evidence>
<protein>
    <recommendedName>
        <fullName evidence="1">D-inositol 3-phosphate glycosyltransferase</fullName>
    </recommendedName>
</protein>
<dbReference type="AlphaFoldDB" id="A0A921GND7"/>
<dbReference type="Pfam" id="PF13579">
    <property type="entry name" value="Glyco_trans_4_4"/>
    <property type="match status" value="1"/>
</dbReference>
<dbReference type="PANTHER" id="PTHR45947">
    <property type="entry name" value="SULFOQUINOVOSYL TRANSFERASE SQD2"/>
    <property type="match status" value="1"/>
</dbReference>
<evidence type="ECO:0000313" key="6">
    <source>
        <dbReference type="Proteomes" id="UP000775129"/>
    </source>
</evidence>
<evidence type="ECO:0000256" key="1">
    <source>
        <dbReference type="ARBA" id="ARBA00021292"/>
    </source>
</evidence>
<dbReference type="GO" id="GO:1901137">
    <property type="term" value="P:carbohydrate derivative biosynthetic process"/>
    <property type="evidence" value="ECO:0007669"/>
    <property type="project" value="UniProtKB-ARBA"/>
</dbReference>
<evidence type="ECO:0000256" key="2">
    <source>
        <dbReference type="ARBA" id="ARBA00022676"/>
    </source>
</evidence>
<dbReference type="Gene3D" id="3.40.50.2000">
    <property type="entry name" value="Glycogen Phosphorylase B"/>
    <property type="match status" value="2"/>
</dbReference>
<dbReference type="EMBL" id="DYWO01000178">
    <property type="protein sequence ID" value="HJF49354.1"/>
    <property type="molecule type" value="Genomic_DNA"/>
</dbReference>
<reference evidence="5" key="2">
    <citation type="submission" date="2021-09" db="EMBL/GenBank/DDBJ databases">
        <authorList>
            <person name="Gilroy R."/>
        </authorList>
    </citation>
    <scope>NUCLEOTIDE SEQUENCE</scope>
    <source>
        <strain evidence="5">1647</strain>
    </source>
</reference>
<keyword evidence="3" id="KW-0808">Transferase</keyword>
<proteinExistence type="predicted"/>
<dbReference type="Proteomes" id="UP000775129">
    <property type="component" value="Unassembled WGS sequence"/>
</dbReference>
<reference evidence="5" key="1">
    <citation type="journal article" date="2021" name="PeerJ">
        <title>Extensive microbial diversity within the chicken gut microbiome revealed by metagenomics and culture.</title>
        <authorList>
            <person name="Gilroy R."/>
            <person name="Ravi A."/>
            <person name="Getino M."/>
            <person name="Pursley I."/>
            <person name="Horton D.L."/>
            <person name="Alikhan N.F."/>
            <person name="Baker D."/>
            <person name="Gharbi K."/>
            <person name="Hall N."/>
            <person name="Watson M."/>
            <person name="Adriaenssens E.M."/>
            <person name="Foster-Nyarko E."/>
            <person name="Jarju S."/>
            <person name="Secka A."/>
            <person name="Antonio M."/>
            <person name="Oren A."/>
            <person name="Chaudhuri R.R."/>
            <person name="La Ragione R."/>
            <person name="Hildebrand F."/>
            <person name="Pallen M.J."/>
        </authorList>
    </citation>
    <scope>NUCLEOTIDE SEQUENCE</scope>
    <source>
        <strain evidence="5">1647</strain>
    </source>
</reference>
<dbReference type="CDD" id="cd03808">
    <property type="entry name" value="GT4_CapM-like"/>
    <property type="match status" value="1"/>
</dbReference>
<comment type="caution">
    <text evidence="5">The sequence shown here is derived from an EMBL/GenBank/DDBJ whole genome shotgun (WGS) entry which is preliminary data.</text>
</comment>
<dbReference type="GO" id="GO:0016758">
    <property type="term" value="F:hexosyltransferase activity"/>
    <property type="evidence" value="ECO:0007669"/>
    <property type="project" value="TreeGrafter"/>
</dbReference>
<name>A0A921GND7_9MICO</name>
<dbReference type="InterPro" id="IPR028098">
    <property type="entry name" value="Glyco_trans_4-like_N"/>
</dbReference>
<evidence type="ECO:0000256" key="3">
    <source>
        <dbReference type="ARBA" id="ARBA00022679"/>
    </source>
</evidence>
<feature type="domain" description="Glycosyltransferase subfamily 4-like N-terminal" evidence="4">
    <location>
        <begin position="21"/>
        <end position="168"/>
    </location>
</feature>
<organism evidence="5 6">
    <name type="scientific">Brachybacterium paraconglomeratum</name>
    <dbReference type="NCBI Taxonomy" id="173362"/>
    <lineage>
        <taxon>Bacteria</taxon>
        <taxon>Bacillati</taxon>
        <taxon>Actinomycetota</taxon>
        <taxon>Actinomycetes</taxon>
        <taxon>Micrococcales</taxon>
        <taxon>Dermabacteraceae</taxon>
        <taxon>Brachybacterium</taxon>
    </lineage>
</organism>
<gene>
    <name evidence="5" type="ORF">K8W24_06085</name>
</gene>
<keyword evidence="2" id="KW-0328">Glycosyltransferase</keyword>
<sequence>MKLLHATTVPATLNFLRTQPAHLAAHGIEVTLLSSPGEELESIAEEEGARAIAVPMHRGFSVGADLSTLRRLVGILRRERPDIVHAHTPKAGLLVTLAARMAGVPLCIYQIHGLRFLTTSGLQRAVLKTTERIATTAAHRVLVVSPSVLALAEDEHVLRRGKGAVLGAGTINGVDLEAFAPESLQDGAAAVRAELGIPADAPVVGFVGRLAADKGVADLAAAWARVREEHPGAHLLMLGDPEDGDPVDPAVLERLERDPRVHLVGHQPEVRPYYAAMSVLALPSAREGFPQTLLEGSAMGLPTVGSDVPGVRDAVQDGVTGLLVPFHAPDALAEALLGLLRDPIRRAALGAAGRRWARSGFDQGEVRERFLEFYLRTAVERGIPLPTAAARRAADGAPLLDPSPSSTARTR</sequence>
<accession>A0A921GND7</accession>
<evidence type="ECO:0000313" key="5">
    <source>
        <dbReference type="EMBL" id="HJF49354.1"/>
    </source>
</evidence>
<dbReference type="Pfam" id="PF13692">
    <property type="entry name" value="Glyco_trans_1_4"/>
    <property type="match status" value="1"/>
</dbReference>
<dbReference type="SUPFAM" id="SSF53756">
    <property type="entry name" value="UDP-Glycosyltransferase/glycogen phosphorylase"/>
    <property type="match status" value="1"/>
</dbReference>
<dbReference type="InterPro" id="IPR050194">
    <property type="entry name" value="Glycosyltransferase_grp1"/>
</dbReference>